<keyword evidence="2" id="KW-1185">Reference proteome</keyword>
<comment type="caution">
    <text evidence="1">The sequence shown here is derived from an EMBL/GenBank/DDBJ whole genome shotgun (WGS) entry which is preliminary data.</text>
</comment>
<reference evidence="1 2" key="1">
    <citation type="submission" date="2019-02" db="EMBL/GenBank/DDBJ databases">
        <title>Deep-cultivation of Planctomycetes and their phenomic and genomic characterization uncovers novel biology.</title>
        <authorList>
            <person name="Wiegand S."/>
            <person name="Jogler M."/>
            <person name="Boedeker C."/>
            <person name="Pinto D."/>
            <person name="Vollmers J."/>
            <person name="Rivas-Marin E."/>
            <person name="Kohn T."/>
            <person name="Peeters S.H."/>
            <person name="Heuer A."/>
            <person name="Rast P."/>
            <person name="Oberbeckmann S."/>
            <person name="Bunk B."/>
            <person name="Jeske O."/>
            <person name="Meyerdierks A."/>
            <person name="Storesund J.E."/>
            <person name="Kallscheuer N."/>
            <person name="Luecker S."/>
            <person name="Lage O.M."/>
            <person name="Pohl T."/>
            <person name="Merkel B.J."/>
            <person name="Hornburger P."/>
            <person name="Mueller R.-W."/>
            <person name="Bruemmer F."/>
            <person name="Labrenz M."/>
            <person name="Spormann A.M."/>
            <person name="Op Den Camp H."/>
            <person name="Overmann J."/>
            <person name="Amann R."/>
            <person name="Jetten M.S.M."/>
            <person name="Mascher T."/>
            <person name="Medema M.H."/>
            <person name="Devos D.P."/>
            <person name="Kaster A.-K."/>
            <person name="Ovreas L."/>
            <person name="Rohde M."/>
            <person name="Galperin M.Y."/>
            <person name="Jogler C."/>
        </authorList>
    </citation>
    <scope>NUCLEOTIDE SEQUENCE [LARGE SCALE GENOMIC DNA]</scope>
    <source>
        <strain evidence="1 2">Pan54</strain>
    </source>
</reference>
<dbReference type="AlphaFoldDB" id="A0A5C5X8X1"/>
<protein>
    <submittedName>
        <fullName evidence="1">Uncharacterized protein</fullName>
    </submittedName>
</protein>
<dbReference type="EMBL" id="SJPG01000001">
    <property type="protein sequence ID" value="TWT59446.1"/>
    <property type="molecule type" value="Genomic_DNA"/>
</dbReference>
<organism evidence="1 2">
    <name type="scientific">Rubinisphaera italica</name>
    <dbReference type="NCBI Taxonomy" id="2527969"/>
    <lineage>
        <taxon>Bacteria</taxon>
        <taxon>Pseudomonadati</taxon>
        <taxon>Planctomycetota</taxon>
        <taxon>Planctomycetia</taxon>
        <taxon>Planctomycetales</taxon>
        <taxon>Planctomycetaceae</taxon>
        <taxon>Rubinisphaera</taxon>
    </lineage>
</organism>
<proteinExistence type="predicted"/>
<sequence>MVYRALRLFFHARWLQVNFFPRESFSLLRERCSSLLLREGGRRSDEWEPSTFLLKIIPIPPHPSPHFSPGFSFLLPGACGAGIWFGGWGLGAWRGCREVFFWCQVGFQAVFVSSARTASAVGAVVDSFEADWAHPGTGRGGRSCRFCQTWPNNSRYGYASDSDSHTFRHVTRTCAPILSSFTRIVSQRAFA</sequence>
<name>A0A5C5X8X1_9PLAN</name>
<gene>
    <name evidence="1" type="ORF">Pan54_01520</name>
</gene>
<accession>A0A5C5X8X1</accession>
<evidence type="ECO:0000313" key="1">
    <source>
        <dbReference type="EMBL" id="TWT59446.1"/>
    </source>
</evidence>
<evidence type="ECO:0000313" key="2">
    <source>
        <dbReference type="Proteomes" id="UP000316095"/>
    </source>
</evidence>
<dbReference type="Proteomes" id="UP000316095">
    <property type="component" value="Unassembled WGS sequence"/>
</dbReference>